<dbReference type="PANTHER" id="PTHR20883">
    <property type="entry name" value="PHYTANOYL-COA DIOXYGENASE DOMAIN CONTAINING 1"/>
    <property type="match status" value="1"/>
</dbReference>
<dbReference type="SUPFAM" id="SSF51197">
    <property type="entry name" value="Clavaminate synthase-like"/>
    <property type="match status" value="1"/>
</dbReference>
<dbReference type="InterPro" id="IPR008775">
    <property type="entry name" value="Phytyl_CoA_dOase-like"/>
</dbReference>
<dbReference type="AlphaFoldDB" id="A0A382D6K6"/>
<dbReference type="PANTHER" id="PTHR20883:SF48">
    <property type="entry name" value="ECTOINE DIOXYGENASE"/>
    <property type="match status" value="1"/>
</dbReference>
<reference evidence="1" key="1">
    <citation type="submission" date="2018-05" db="EMBL/GenBank/DDBJ databases">
        <authorList>
            <person name="Lanie J.A."/>
            <person name="Ng W.-L."/>
            <person name="Kazmierczak K.M."/>
            <person name="Andrzejewski T.M."/>
            <person name="Davidsen T.M."/>
            <person name="Wayne K.J."/>
            <person name="Tettelin H."/>
            <person name="Glass J.I."/>
            <person name="Rusch D."/>
            <person name="Podicherti R."/>
            <person name="Tsui H.-C.T."/>
            <person name="Winkler M.E."/>
        </authorList>
    </citation>
    <scope>NUCLEOTIDE SEQUENCE</scope>
</reference>
<feature type="non-terminal residue" evidence="1">
    <location>
        <position position="1"/>
    </location>
</feature>
<evidence type="ECO:0008006" key="2">
    <source>
        <dbReference type="Google" id="ProtNLM"/>
    </source>
</evidence>
<gene>
    <name evidence="1" type="ORF">METZ01_LOCUS186759</name>
</gene>
<sequence length="270" mass="30500">VTESDATPAVSEADQEFFHEEGYLILPGFIDPEYNARLMAELDELVLYRDAKDHRMLVTYPEMGRLTSHPPIIERLQALMGPRFAMHHIHSARHEAGNGGVNWHQDYVQFPQTNRSHIMVHVFYYLNGLDGTVGDLLVLPRSQNLIVNNGGMRLFGTEDLPGSLVVDDLSPGSAIIVHSALWHARRPQPGGEEHPRYFIDVSYCQHGVLWPAYPRVDEINTKALEMGLGRDGSCDFLYDSTQFFNHRELDEAFKERNQGSIALQMKGVGC</sequence>
<dbReference type="GO" id="GO:0046872">
    <property type="term" value="F:metal ion binding"/>
    <property type="evidence" value="ECO:0007669"/>
    <property type="project" value="UniProtKB-ARBA"/>
</dbReference>
<dbReference type="EMBL" id="UINC01037829">
    <property type="protein sequence ID" value="SVB33905.1"/>
    <property type="molecule type" value="Genomic_DNA"/>
</dbReference>
<dbReference type="Pfam" id="PF05721">
    <property type="entry name" value="PhyH"/>
    <property type="match status" value="1"/>
</dbReference>
<dbReference type="GO" id="GO:0016491">
    <property type="term" value="F:oxidoreductase activity"/>
    <property type="evidence" value="ECO:0007669"/>
    <property type="project" value="UniProtKB-ARBA"/>
</dbReference>
<protein>
    <recommendedName>
        <fullName evidence="2">Phytanoyl-CoA dioxygenase</fullName>
    </recommendedName>
</protein>
<evidence type="ECO:0000313" key="1">
    <source>
        <dbReference type="EMBL" id="SVB33905.1"/>
    </source>
</evidence>
<proteinExistence type="predicted"/>
<dbReference type="Gene3D" id="2.60.120.620">
    <property type="entry name" value="q2cbj1_9rhob like domain"/>
    <property type="match status" value="1"/>
</dbReference>
<name>A0A382D6K6_9ZZZZ</name>
<organism evidence="1">
    <name type="scientific">marine metagenome</name>
    <dbReference type="NCBI Taxonomy" id="408172"/>
    <lineage>
        <taxon>unclassified sequences</taxon>
        <taxon>metagenomes</taxon>
        <taxon>ecological metagenomes</taxon>
    </lineage>
</organism>
<accession>A0A382D6K6</accession>